<keyword evidence="5" id="KW-0560">Oxidoreductase</keyword>
<evidence type="ECO:0000256" key="4">
    <source>
        <dbReference type="ARBA" id="ARBA00022833"/>
    </source>
</evidence>
<comment type="caution">
    <text evidence="7">The sequence shown here is derived from an EMBL/GenBank/DDBJ whole genome shotgun (WGS) entry which is preliminary data.</text>
</comment>
<dbReference type="GO" id="GO:0051213">
    <property type="term" value="F:dioxygenase activity"/>
    <property type="evidence" value="ECO:0007669"/>
    <property type="project" value="UniProtKB-KW"/>
</dbReference>
<dbReference type="PIRSF" id="PIRSF006157">
    <property type="entry name" value="Doxgns_DODA"/>
    <property type="match status" value="1"/>
</dbReference>
<feature type="domain" description="Extradiol ring-cleavage dioxygenase class III enzyme subunit B" evidence="6">
    <location>
        <begin position="34"/>
        <end position="237"/>
    </location>
</feature>
<keyword evidence="4" id="KW-0862">Zinc</keyword>
<comment type="cofactor">
    <cofactor evidence="1">
        <name>Zn(2+)</name>
        <dbReference type="ChEBI" id="CHEBI:29105"/>
    </cofactor>
</comment>
<keyword evidence="8" id="KW-1185">Reference proteome</keyword>
<keyword evidence="3" id="KW-0479">Metal-binding</keyword>
<dbReference type="Gene3D" id="3.40.830.10">
    <property type="entry name" value="LigB-like"/>
    <property type="match status" value="1"/>
</dbReference>
<evidence type="ECO:0000256" key="5">
    <source>
        <dbReference type="ARBA" id="ARBA00023002"/>
    </source>
</evidence>
<organism evidence="7 8">
    <name type="scientific">Aromatoleum diolicum</name>
    <dbReference type="NCBI Taxonomy" id="75796"/>
    <lineage>
        <taxon>Bacteria</taxon>
        <taxon>Pseudomonadati</taxon>
        <taxon>Pseudomonadota</taxon>
        <taxon>Betaproteobacteria</taxon>
        <taxon>Rhodocyclales</taxon>
        <taxon>Rhodocyclaceae</taxon>
        <taxon>Aromatoleum</taxon>
    </lineage>
</organism>
<dbReference type="CDD" id="cd07363">
    <property type="entry name" value="45_DOPA_Dioxygenase"/>
    <property type="match status" value="1"/>
</dbReference>
<evidence type="ECO:0000256" key="3">
    <source>
        <dbReference type="ARBA" id="ARBA00022723"/>
    </source>
</evidence>
<comment type="similarity">
    <text evidence="2">Belongs to the DODA-type extradiol aromatic ring-opening dioxygenase family.</text>
</comment>
<protein>
    <submittedName>
        <fullName evidence="7">Dioxygenase</fullName>
    </submittedName>
</protein>
<dbReference type="PANTHER" id="PTHR30096:SF0">
    <property type="entry name" value="4,5-DOPA DIOXYGENASE EXTRADIOL-LIKE PROTEIN"/>
    <property type="match status" value="1"/>
</dbReference>
<dbReference type="SUPFAM" id="SSF53213">
    <property type="entry name" value="LigB-like"/>
    <property type="match status" value="1"/>
</dbReference>
<dbReference type="Pfam" id="PF02900">
    <property type="entry name" value="LigB"/>
    <property type="match status" value="1"/>
</dbReference>
<gene>
    <name evidence="7" type="ORF">GPA25_09190</name>
</gene>
<evidence type="ECO:0000313" key="7">
    <source>
        <dbReference type="EMBL" id="NMG74929.1"/>
    </source>
</evidence>
<evidence type="ECO:0000256" key="1">
    <source>
        <dbReference type="ARBA" id="ARBA00001947"/>
    </source>
</evidence>
<name>A0ABX1Q977_9RHOO</name>
<evidence type="ECO:0000256" key="2">
    <source>
        <dbReference type="ARBA" id="ARBA00007581"/>
    </source>
</evidence>
<reference evidence="7 8" key="1">
    <citation type="submission" date="2019-12" db="EMBL/GenBank/DDBJ databases">
        <title>Comparative genomics gives insights into the taxonomy of the Azoarcus-Aromatoleum group and reveals separate origins of nif in the plant-associated Azoarcus and non-plant-associated Aromatoleum sub-groups.</title>
        <authorList>
            <person name="Lafos M."/>
            <person name="Maluk M."/>
            <person name="Batista M."/>
            <person name="Junghare M."/>
            <person name="Carmona M."/>
            <person name="Faoro H."/>
            <person name="Cruz L.M."/>
            <person name="Battistoni F."/>
            <person name="De Souza E."/>
            <person name="Pedrosa F."/>
            <person name="Chen W.-M."/>
            <person name="Poole P.S."/>
            <person name="Dixon R.A."/>
            <person name="James E.K."/>
        </authorList>
    </citation>
    <scope>NUCLEOTIDE SEQUENCE [LARGE SCALE GENOMIC DNA]</scope>
    <source>
        <strain evidence="7 8">22Lin</strain>
    </source>
</reference>
<sequence length="261" mass="27958">MPILPTLFVSHGAPTFALEPGVAGHELAALARSLPVPRAILIVSPHWTSPALSLTSSAKPATIHDFGGFPEPLYELRYPAPGAPELAAHATALLAAAGLAAGTDAKRGLDHGAWVPLLHMYPDAQIPVVQVSMPAQRSPRYFHELGRALAPLRSESVLIAGSGSITHNLYEFSGPRDDAEPYVTAFIDWIADTLAAGDVEALLDYRRRAPHAERAHPTDEHLLPLMFALGAAGERAVARRLAERDVRYGMLAMDAYVFEGS</sequence>
<evidence type="ECO:0000313" key="8">
    <source>
        <dbReference type="Proteomes" id="UP000648984"/>
    </source>
</evidence>
<dbReference type="InterPro" id="IPR004183">
    <property type="entry name" value="Xdiol_dOase_suB"/>
</dbReference>
<dbReference type="RefSeq" id="WP_169260075.1">
    <property type="nucleotide sequence ID" value="NZ_WTVQ01000012.1"/>
</dbReference>
<dbReference type="EMBL" id="WTVQ01000012">
    <property type="protein sequence ID" value="NMG74929.1"/>
    <property type="molecule type" value="Genomic_DNA"/>
</dbReference>
<accession>A0ABX1Q977</accession>
<proteinExistence type="inferred from homology"/>
<keyword evidence="7" id="KW-0223">Dioxygenase</keyword>
<dbReference type="PANTHER" id="PTHR30096">
    <property type="entry name" value="4,5-DOPA DIOXYGENASE EXTRADIOL-LIKE PROTEIN"/>
    <property type="match status" value="1"/>
</dbReference>
<dbReference type="Proteomes" id="UP000648984">
    <property type="component" value="Unassembled WGS sequence"/>
</dbReference>
<dbReference type="InterPro" id="IPR014436">
    <property type="entry name" value="Extradiol_dOase_DODA"/>
</dbReference>
<evidence type="ECO:0000259" key="6">
    <source>
        <dbReference type="Pfam" id="PF02900"/>
    </source>
</evidence>